<accession>A0A820H8M5</accession>
<comment type="catalytic activity">
    <reaction evidence="15">
        <text>cholesterol(in) = cholesterol(out)</text>
        <dbReference type="Rhea" id="RHEA:39747"/>
        <dbReference type="ChEBI" id="CHEBI:16113"/>
    </reaction>
</comment>
<dbReference type="Pfam" id="PF16414">
    <property type="entry name" value="NPC1_N"/>
    <property type="match status" value="2"/>
</dbReference>
<dbReference type="Gene3D" id="1.20.1640.10">
    <property type="entry name" value="Multidrug efflux transporter AcrB transmembrane domain"/>
    <property type="match status" value="2"/>
</dbReference>
<dbReference type="FunFam" id="1.20.1640.10:FF:000008">
    <property type="entry name" value="NPC intracellular cholesterol transporter 1"/>
    <property type="match status" value="1"/>
</dbReference>
<feature type="region of interest" description="Disordered" evidence="17">
    <location>
        <begin position="1937"/>
        <end position="1961"/>
    </location>
</feature>
<dbReference type="EMBL" id="CAJOBO010000786">
    <property type="protein sequence ID" value="CAF4289390.1"/>
    <property type="molecule type" value="Genomic_DNA"/>
</dbReference>
<comment type="similarity">
    <text evidence="2">Belongs to the patched family.</text>
</comment>
<keyword evidence="6" id="KW-0732">Signal</keyword>
<comment type="subunit">
    <text evidence="16">Component of the eukaryotic translation initiation factor 3 (eIF-3) complex.</text>
</comment>
<name>A0A820H8M5_9BILA</name>
<evidence type="ECO:0000313" key="20">
    <source>
        <dbReference type="EMBL" id="CAF4289390.1"/>
    </source>
</evidence>
<feature type="transmembrane region" description="Helical" evidence="18">
    <location>
        <begin position="1265"/>
        <end position="1289"/>
    </location>
</feature>
<proteinExistence type="inferred from homology"/>
<keyword evidence="13" id="KW-0325">Glycoprotein</keyword>
<keyword evidence="16" id="KW-0396">Initiation factor</keyword>
<dbReference type="Pfam" id="PF10255">
    <property type="entry name" value="Paf67"/>
    <property type="match status" value="1"/>
</dbReference>
<dbReference type="InterPro" id="IPR000731">
    <property type="entry name" value="SSD"/>
</dbReference>
<dbReference type="GO" id="GO:0030299">
    <property type="term" value="P:intestinal cholesterol absorption"/>
    <property type="evidence" value="ECO:0007669"/>
    <property type="project" value="TreeGrafter"/>
</dbReference>
<evidence type="ECO:0000256" key="13">
    <source>
        <dbReference type="ARBA" id="ARBA00023180"/>
    </source>
</evidence>
<dbReference type="InterPro" id="IPR019382">
    <property type="entry name" value="eIF3l"/>
</dbReference>
<gene>
    <name evidence="20" type="ORF">HFQ381_LOCUS12809</name>
</gene>
<keyword evidence="12" id="KW-1207">Sterol metabolism</keyword>
<dbReference type="FunFam" id="1.20.1640.10:FF:000010">
    <property type="entry name" value="NPC intracellular cholesterol transporter 1"/>
    <property type="match status" value="1"/>
</dbReference>
<dbReference type="GO" id="GO:0005319">
    <property type="term" value="F:lipid transporter activity"/>
    <property type="evidence" value="ECO:0007669"/>
    <property type="project" value="InterPro"/>
</dbReference>
<feature type="transmembrane region" description="Helical" evidence="18">
    <location>
        <begin position="1900"/>
        <end position="1928"/>
    </location>
</feature>
<keyword evidence="3" id="KW-0813">Transport</keyword>
<comment type="similarity">
    <text evidence="16">Belongs to the eIF-3 subunit L family.</text>
</comment>
<keyword evidence="10 18" id="KW-0472">Membrane</keyword>
<dbReference type="GO" id="GO:0003743">
    <property type="term" value="F:translation initiation factor activity"/>
    <property type="evidence" value="ECO:0007669"/>
    <property type="project" value="UniProtKB-UniRule"/>
</dbReference>
<dbReference type="GO" id="GO:0015485">
    <property type="term" value="F:cholesterol binding"/>
    <property type="evidence" value="ECO:0007669"/>
    <property type="project" value="TreeGrafter"/>
</dbReference>
<evidence type="ECO:0000256" key="14">
    <source>
        <dbReference type="ARBA" id="ARBA00023221"/>
    </source>
</evidence>
<feature type="transmembrane region" description="Helical" evidence="18">
    <location>
        <begin position="1371"/>
        <end position="1396"/>
    </location>
</feature>
<dbReference type="InterPro" id="IPR032190">
    <property type="entry name" value="NPC1_N"/>
</dbReference>
<feature type="transmembrane region" description="Helical" evidence="18">
    <location>
        <begin position="1866"/>
        <end position="1888"/>
    </location>
</feature>
<dbReference type="Pfam" id="PF22314">
    <property type="entry name" value="NPC1_MLD"/>
    <property type="match status" value="1"/>
</dbReference>
<evidence type="ECO:0000256" key="17">
    <source>
        <dbReference type="SAM" id="MobiDB-lite"/>
    </source>
</evidence>
<keyword evidence="9" id="KW-0443">Lipid metabolism</keyword>
<keyword evidence="16" id="KW-0963">Cytoplasm</keyword>
<evidence type="ECO:0000259" key="19">
    <source>
        <dbReference type="PROSITE" id="PS50156"/>
    </source>
</evidence>
<feature type="transmembrane region" description="Helical" evidence="18">
    <location>
        <begin position="1800"/>
        <end position="1821"/>
    </location>
</feature>
<evidence type="ECO:0000256" key="3">
    <source>
        <dbReference type="ARBA" id="ARBA00022448"/>
    </source>
</evidence>
<protein>
    <recommendedName>
        <fullName evidence="16">Eukaryotic translation initiation factor 3 subunit L</fullName>
        <shortName evidence="16">eIF3l</shortName>
    </recommendedName>
</protein>
<keyword evidence="7 18" id="KW-1133">Transmembrane helix</keyword>
<dbReference type="GO" id="GO:0030301">
    <property type="term" value="P:cholesterol transport"/>
    <property type="evidence" value="ECO:0007669"/>
    <property type="project" value="UniProtKB-ARBA"/>
</dbReference>
<dbReference type="GO" id="GO:0008203">
    <property type="term" value="P:cholesterol metabolic process"/>
    <property type="evidence" value="ECO:0007669"/>
    <property type="project" value="UniProtKB-KW"/>
</dbReference>
<evidence type="ECO:0000256" key="1">
    <source>
        <dbReference type="ARBA" id="ARBA00004127"/>
    </source>
</evidence>
<dbReference type="GO" id="GO:0012505">
    <property type="term" value="C:endomembrane system"/>
    <property type="evidence" value="ECO:0007669"/>
    <property type="project" value="UniProtKB-SubCell"/>
</dbReference>
<dbReference type="HAMAP" id="MF_03011">
    <property type="entry name" value="eIF3l"/>
    <property type="match status" value="1"/>
</dbReference>
<dbReference type="SUPFAM" id="SSF82866">
    <property type="entry name" value="Multidrug efflux transporter AcrB transmembrane domain"/>
    <property type="match status" value="2"/>
</dbReference>
<feature type="transmembrane region" description="Helical" evidence="18">
    <location>
        <begin position="1236"/>
        <end position="1253"/>
    </location>
</feature>
<dbReference type="GO" id="GO:0005852">
    <property type="term" value="C:eukaryotic translation initiation factor 3 complex"/>
    <property type="evidence" value="ECO:0007669"/>
    <property type="project" value="UniProtKB-UniRule"/>
</dbReference>
<keyword evidence="5 18" id="KW-0812">Transmembrane</keyword>
<keyword evidence="8" id="KW-0445">Lipid transport</keyword>
<evidence type="ECO:0000256" key="2">
    <source>
        <dbReference type="ARBA" id="ARBA00005585"/>
    </source>
</evidence>
<evidence type="ECO:0000256" key="7">
    <source>
        <dbReference type="ARBA" id="ARBA00022989"/>
    </source>
</evidence>
<evidence type="ECO:0000256" key="18">
    <source>
        <dbReference type="SAM" id="Phobius"/>
    </source>
</evidence>
<evidence type="ECO:0000256" key="16">
    <source>
        <dbReference type="HAMAP-Rule" id="MF_03011"/>
    </source>
</evidence>
<keyword evidence="16" id="KW-0648">Protein biosynthesis</keyword>
<dbReference type="GO" id="GO:0005886">
    <property type="term" value="C:plasma membrane"/>
    <property type="evidence" value="ECO:0007669"/>
    <property type="project" value="TreeGrafter"/>
</dbReference>
<evidence type="ECO:0000256" key="15">
    <source>
        <dbReference type="ARBA" id="ARBA00034049"/>
    </source>
</evidence>
<dbReference type="Pfam" id="PF12349">
    <property type="entry name" value="Sterol-sensing"/>
    <property type="match status" value="1"/>
</dbReference>
<dbReference type="GO" id="GO:0016282">
    <property type="term" value="C:eukaryotic 43S preinitiation complex"/>
    <property type="evidence" value="ECO:0007669"/>
    <property type="project" value="UniProtKB-UniRule"/>
</dbReference>
<evidence type="ECO:0000256" key="4">
    <source>
        <dbReference type="ARBA" id="ARBA00022548"/>
    </source>
</evidence>
<evidence type="ECO:0000256" key="10">
    <source>
        <dbReference type="ARBA" id="ARBA00023136"/>
    </source>
</evidence>
<dbReference type="Proteomes" id="UP000663851">
    <property type="component" value="Unassembled WGS sequence"/>
</dbReference>
<dbReference type="InterPro" id="IPR053958">
    <property type="entry name" value="HMGCR/SNAP/NPC1-like_SSD"/>
</dbReference>
<evidence type="ECO:0000256" key="11">
    <source>
        <dbReference type="ARBA" id="ARBA00023157"/>
    </source>
</evidence>
<organism evidence="20 21">
    <name type="scientific">Rotaria socialis</name>
    <dbReference type="NCBI Taxonomy" id="392032"/>
    <lineage>
        <taxon>Eukaryota</taxon>
        <taxon>Metazoa</taxon>
        <taxon>Spiralia</taxon>
        <taxon>Gnathifera</taxon>
        <taxon>Rotifera</taxon>
        <taxon>Eurotatoria</taxon>
        <taxon>Bdelloidea</taxon>
        <taxon>Philodinida</taxon>
        <taxon>Philodinidae</taxon>
        <taxon>Rotaria</taxon>
    </lineage>
</organism>
<dbReference type="NCBIfam" id="TIGR00917">
    <property type="entry name" value="2A060601"/>
    <property type="match status" value="1"/>
</dbReference>
<evidence type="ECO:0000313" key="21">
    <source>
        <dbReference type="Proteomes" id="UP000663851"/>
    </source>
</evidence>
<dbReference type="PROSITE" id="PS50156">
    <property type="entry name" value="SSD"/>
    <property type="match status" value="1"/>
</dbReference>
<feature type="transmembrane region" description="Helical" evidence="18">
    <location>
        <begin position="1774"/>
        <end position="1793"/>
    </location>
</feature>
<comment type="function">
    <text evidence="16">Component of the eukaryotic translation initiation factor 3 (eIF-3) complex, which is involved in protein synthesis of a specialized repertoire of mRNAs and, together with other initiation factors, stimulates binding of mRNA and methionyl-tRNAi to the 40S ribosome. The eIF-3 complex specifically targets and initiates translation of a subset of mRNAs involved in cell proliferation.</text>
</comment>
<evidence type="ECO:0000256" key="9">
    <source>
        <dbReference type="ARBA" id="ARBA00023098"/>
    </source>
</evidence>
<comment type="subcellular location">
    <subcellularLocation>
        <location evidence="16">Cytoplasm</location>
    </subcellularLocation>
    <subcellularLocation>
        <location evidence="1">Endomembrane system</location>
        <topology evidence="1">Multi-pass membrane protein</topology>
    </subcellularLocation>
</comment>
<dbReference type="GO" id="GO:0033290">
    <property type="term" value="C:eukaryotic 48S preinitiation complex"/>
    <property type="evidence" value="ECO:0007669"/>
    <property type="project" value="UniProtKB-UniRule"/>
</dbReference>
<feature type="compositionally biased region" description="Basic and acidic residues" evidence="17">
    <location>
        <begin position="1940"/>
        <end position="1950"/>
    </location>
</feature>
<keyword evidence="11" id="KW-1015">Disulfide bond</keyword>
<evidence type="ECO:0000256" key="12">
    <source>
        <dbReference type="ARBA" id="ARBA00023166"/>
    </source>
</evidence>
<dbReference type="InterPro" id="IPR053956">
    <property type="entry name" value="NPC1_MLD"/>
</dbReference>
<dbReference type="InterPro" id="IPR004765">
    <property type="entry name" value="NPC1-like"/>
</dbReference>
<evidence type="ECO:0000256" key="5">
    <source>
        <dbReference type="ARBA" id="ARBA00022692"/>
    </source>
</evidence>
<keyword evidence="14" id="KW-0753">Steroid metabolism</keyword>
<comment type="caution">
    <text evidence="20">The sequence shown here is derived from an EMBL/GenBank/DDBJ whole genome shotgun (WGS) entry which is preliminary data.</text>
</comment>
<sequence length="1961" mass="225336">MVDFEYAPYGGGTAQSTMNQQELDHYLGGSYGGGVASISRREIIEHFAEFRRAIHEGPVSLVQHYYNTNYATMMQNYSTEWPSAEALKEHVGEDPLFLTLYKEMYFRHIYASKPGGVSLEERQESYMNYIDLFNLVLAKEQPLKIELPDQWLWDIIEEFIYQFQSFCNFRTKLAKRSDDDIEQLKRNIKIWNVHAVLNVMHSLVDKSRIVEQLEAARKGVSFNPGGDLFCQTNLYKMFGYFSLIGLLKLHTLTSDYYMALKTIECIDLDVTKQNNVCQVFHCIVATNYHAGFCYTMMRNYEDAIRVFVDTLLYIQRSKPIMVAQTFQNDAVNKTADQMMTLLAICLTLNPMRIDETIYLHLREKFLDKLPKPLLWVGPDGKLPFRDSFAYACPKFISPAPTIFEQRNDTQWAEPFNRQIEVFTEELQEQAYIPDVRRQTKFLNELFLQLTHFYLYSYLKLYTTMNIEKLATFMEKTPQEVKPLLLTFKHKLSGNDVTQKTEEDFQSSADIDFYVDKEIIYIADTKITRRYSDYLVKQILKYEEFNRISSKCIWYEGIRDGFNRIYRDGEPLPLALEDVNLLNEMCPHIPTHEGVSPKLCCDRKQLAEIRKFKYIVDNLIGRCPSCYFNFLRIFCEMSCNPEHDKFIWPLEYANVTRPDDESTSMKENKDDGIRSEWALTDYVDPEEEEEEGKENGTPKVTKKPVAQVEVITKIRYYISDQQANDFISSCWSVRINFQYAVDVLCGSLNRACDVKKLFQYIGLKNTQSPIKIDFVFVNGTYYDPEVKRKFQPSSAKMFACDQPVILPHMSREKCTCMDCNAMCPKMNNTKTKVSSQKNNTLIEKIKSKIYNFHIVTIVAIGLYILFVIMFMISYVFICIWNMKSDEKTPRGENMQTGDSIAYQEEVNFKAATSKSKDESDSDVSFNDERIGFLDRLGVKIDDGLHDIFKAIGLFCAYHPRYTIIPVTVILFALCFGSRYYTVTTDPVDLWVASNSRARQEKAYFDEKFGPFYRIAHLILVPKNKSNITLQYKTPLEAEEKHTFGPVFERNFLIDALQLQLFVENFNVTTKSGQVIYLNDTCYKPLSPDNNNCAIFSLFQYHQNNLTFLLKEPLYPSQYLECIQSPLTQITRSFHRTCMGKFGGPIDPYMVLGAFPSHDDVPDYAKAQALIITITINNQRKIERTENKQLKNTLLWEKQFLDYMKTFRSEWFDVKYRAERSIEDEIERESKSDIKTVLISYMIMFLYIAVALGRIRNIRHLFVDMKVSLGIAGVALVTLSVWASVGIFSYMRIPTTLIIFEVIPFLVLAVGVDNIFILTQSIQRDELEPGEEIESQIGRIVGRVGPAMLLTSVSESIAFFLGALTPMPAVRLFSLYAAVSVLIDFLLQITIFVTFITLDHKRAIENRIDIFCCLQVKRDKTVDRRRRRFRFPSMSWFNPMTTKARTPADFVTSAENPFLTPLATTKSDSSNKTPFRQSSKIEPSEKHLMEMDGFLFTVFKRYYAPAVMKPYVRPTVIFVFFTWFAMSIALLPYVKVGLEQNITMAKDSYMIDYFSALKEYFAVGPPVYFVIKQGINYNDLRASNLICASAGCSAQSMANQLGIASLRPLETRIAQIGTTWLDDYYDWLRHRGSTPCCRLHNTTGEFCSTNAPSHANCYPCTRSTSRETITNDEFKNLLPFFLKDNPNFKCAKGGHAAHGSSVAISSKDNGVETSLIMGFHSLLISSSDFIEAMQQAYILTDNITRTLKSAGYDVEVFPYSIFYVFYEQYLTIWHDVLLNLSISGAAIFVATFILLGFDIISAFIITLTIAMITCDMIAMMYVWNIEMNAISLVNLVMSVGISLEFCAHICRDFILSATGSRLKRAEKALAHMGSSVFSGITLTKIGGIVVLGFSHSQLFHIFYFRMFICIVSFGAAHGLIFLPVLLSYIGSSPNHARKARLHHPESTEKSRENPMPMTSSEIC</sequence>
<dbReference type="GO" id="GO:0042632">
    <property type="term" value="P:cholesterol homeostasis"/>
    <property type="evidence" value="ECO:0007669"/>
    <property type="project" value="TreeGrafter"/>
</dbReference>
<evidence type="ECO:0000256" key="6">
    <source>
        <dbReference type="ARBA" id="ARBA00022729"/>
    </source>
</evidence>
<keyword evidence="4" id="KW-0153">Cholesterol metabolism</keyword>
<feature type="transmembrane region" description="Helical" evidence="18">
    <location>
        <begin position="1295"/>
        <end position="1317"/>
    </location>
</feature>
<feature type="transmembrane region" description="Helical" evidence="18">
    <location>
        <begin position="1509"/>
        <end position="1532"/>
    </location>
</feature>
<dbReference type="PANTHER" id="PTHR45727:SF2">
    <property type="entry name" value="NPC INTRACELLULAR CHOLESTEROL TRANSPORTER 1"/>
    <property type="match status" value="1"/>
</dbReference>
<dbReference type="PANTHER" id="PTHR45727">
    <property type="entry name" value="NPC INTRACELLULAR CHOLESTEROL TRANSPORTER 1"/>
    <property type="match status" value="1"/>
</dbReference>
<feature type="domain" description="SSD" evidence="19">
    <location>
        <begin position="1231"/>
        <end position="1396"/>
    </location>
</feature>
<evidence type="ECO:0000256" key="8">
    <source>
        <dbReference type="ARBA" id="ARBA00023055"/>
    </source>
</evidence>
<feature type="transmembrane region" description="Helical" evidence="18">
    <location>
        <begin position="851"/>
        <end position="879"/>
    </location>
</feature>
<reference evidence="20" key="1">
    <citation type="submission" date="2021-02" db="EMBL/GenBank/DDBJ databases">
        <authorList>
            <person name="Nowell W R."/>
        </authorList>
    </citation>
    <scope>NUCLEOTIDE SEQUENCE</scope>
</reference>
<dbReference type="GO" id="GO:0001732">
    <property type="term" value="P:formation of cytoplasmic translation initiation complex"/>
    <property type="evidence" value="ECO:0007669"/>
    <property type="project" value="UniProtKB-UniRule"/>
</dbReference>